<accession>L1IT84</accession>
<dbReference type="PANTHER" id="PTHR21027:SF1">
    <property type="entry name" value="TRNA-SPLICING ENDONUCLEASE SUBUNIT SEN54"/>
    <property type="match status" value="1"/>
</dbReference>
<name>L1IT84_GUITC</name>
<keyword evidence="6" id="KW-1185">Reference proteome</keyword>
<dbReference type="EMBL" id="JH993039">
    <property type="protein sequence ID" value="EKX39476.1"/>
    <property type="molecule type" value="Genomic_DNA"/>
</dbReference>
<evidence type="ECO:0000256" key="2">
    <source>
        <dbReference type="ARBA" id="ARBA00022694"/>
    </source>
</evidence>
<evidence type="ECO:0000313" key="6">
    <source>
        <dbReference type="Proteomes" id="UP000011087"/>
    </source>
</evidence>
<reference evidence="6" key="2">
    <citation type="submission" date="2012-11" db="EMBL/GenBank/DDBJ databases">
        <authorList>
            <person name="Kuo A."/>
            <person name="Curtis B.A."/>
            <person name="Tanifuji G."/>
            <person name="Burki F."/>
            <person name="Gruber A."/>
            <person name="Irimia M."/>
            <person name="Maruyama S."/>
            <person name="Arias M.C."/>
            <person name="Ball S.G."/>
            <person name="Gile G.H."/>
            <person name="Hirakawa Y."/>
            <person name="Hopkins J.F."/>
            <person name="Rensing S.A."/>
            <person name="Schmutz J."/>
            <person name="Symeonidi A."/>
            <person name="Elias M."/>
            <person name="Eveleigh R.J."/>
            <person name="Herman E.K."/>
            <person name="Klute M.J."/>
            <person name="Nakayama T."/>
            <person name="Obornik M."/>
            <person name="Reyes-Prieto A."/>
            <person name="Armbrust E.V."/>
            <person name="Aves S.J."/>
            <person name="Beiko R.G."/>
            <person name="Coutinho P."/>
            <person name="Dacks J.B."/>
            <person name="Durnford D.G."/>
            <person name="Fast N.M."/>
            <person name="Green B.R."/>
            <person name="Grisdale C."/>
            <person name="Hempe F."/>
            <person name="Henrissat B."/>
            <person name="Hoppner M.P."/>
            <person name="Ishida K.-I."/>
            <person name="Kim E."/>
            <person name="Koreny L."/>
            <person name="Kroth P.G."/>
            <person name="Liu Y."/>
            <person name="Malik S.-B."/>
            <person name="Maier U.G."/>
            <person name="McRose D."/>
            <person name="Mock T."/>
            <person name="Neilson J.A."/>
            <person name="Onodera N.T."/>
            <person name="Poole A.M."/>
            <person name="Pritham E.J."/>
            <person name="Richards T.A."/>
            <person name="Rocap G."/>
            <person name="Roy S.W."/>
            <person name="Sarai C."/>
            <person name="Schaack S."/>
            <person name="Shirato S."/>
            <person name="Slamovits C.H."/>
            <person name="Spencer D.F."/>
            <person name="Suzuki S."/>
            <person name="Worden A.Z."/>
            <person name="Zauner S."/>
            <person name="Barry K."/>
            <person name="Bell C."/>
            <person name="Bharti A.K."/>
            <person name="Crow J.A."/>
            <person name="Grimwood J."/>
            <person name="Kramer R."/>
            <person name="Lindquist E."/>
            <person name="Lucas S."/>
            <person name="Salamov A."/>
            <person name="McFadden G.I."/>
            <person name="Lane C.E."/>
            <person name="Keeling P.J."/>
            <person name="Gray M.W."/>
            <person name="Grigoriev I.V."/>
            <person name="Archibald J.M."/>
        </authorList>
    </citation>
    <scope>NUCLEOTIDE SEQUENCE</scope>
    <source>
        <strain evidence="6">CCMP2712</strain>
    </source>
</reference>
<reference evidence="4 6" key="1">
    <citation type="journal article" date="2012" name="Nature">
        <title>Algal genomes reveal evolutionary mosaicism and the fate of nucleomorphs.</title>
        <authorList>
            <consortium name="DOE Joint Genome Institute"/>
            <person name="Curtis B.A."/>
            <person name="Tanifuji G."/>
            <person name="Burki F."/>
            <person name="Gruber A."/>
            <person name="Irimia M."/>
            <person name="Maruyama S."/>
            <person name="Arias M.C."/>
            <person name="Ball S.G."/>
            <person name="Gile G.H."/>
            <person name="Hirakawa Y."/>
            <person name="Hopkins J.F."/>
            <person name="Kuo A."/>
            <person name="Rensing S.A."/>
            <person name="Schmutz J."/>
            <person name="Symeonidi A."/>
            <person name="Elias M."/>
            <person name="Eveleigh R.J."/>
            <person name="Herman E.K."/>
            <person name="Klute M.J."/>
            <person name="Nakayama T."/>
            <person name="Obornik M."/>
            <person name="Reyes-Prieto A."/>
            <person name="Armbrust E.V."/>
            <person name="Aves S.J."/>
            <person name="Beiko R.G."/>
            <person name="Coutinho P."/>
            <person name="Dacks J.B."/>
            <person name="Durnford D.G."/>
            <person name="Fast N.M."/>
            <person name="Green B.R."/>
            <person name="Grisdale C.J."/>
            <person name="Hempel F."/>
            <person name="Henrissat B."/>
            <person name="Hoppner M.P."/>
            <person name="Ishida K."/>
            <person name="Kim E."/>
            <person name="Koreny L."/>
            <person name="Kroth P.G."/>
            <person name="Liu Y."/>
            <person name="Malik S.B."/>
            <person name="Maier U.G."/>
            <person name="McRose D."/>
            <person name="Mock T."/>
            <person name="Neilson J.A."/>
            <person name="Onodera N.T."/>
            <person name="Poole A.M."/>
            <person name="Pritham E.J."/>
            <person name="Richards T.A."/>
            <person name="Rocap G."/>
            <person name="Roy S.W."/>
            <person name="Sarai C."/>
            <person name="Schaack S."/>
            <person name="Shirato S."/>
            <person name="Slamovits C.H."/>
            <person name="Spencer D.F."/>
            <person name="Suzuki S."/>
            <person name="Worden A.Z."/>
            <person name="Zauner S."/>
            <person name="Barry K."/>
            <person name="Bell C."/>
            <person name="Bharti A.K."/>
            <person name="Crow J.A."/>
            <person name="Grimwood J."/>
            <person name="Kramer R."/>
            <person name="Lindquist E."/>
            <person name="Lucas S."/>
            <person name="Salamov A."/>
            <person name="McFadden G.I."/>
            <person name="Lane C.E."/>
            <person name="Keeling P.J."/>
            <person name="Gray M.W."/>
            <person name="Grigoriev I.V."/>
            <person name="Archibald J.M."/>
        </authorList>
    </citation>
    <scope>NUCLEOTIDE SEQUENCE</scope>
    <source>
        <strain evidence="4 6">CCMP2712</strain>
    </source>
</reference>
<dbReference type="RefSeq" id="XP_005826456.1">
    <property type="nucleotide sequence ID" value="XM_005826399.1"/>
</dbReference>
<evidence type="ECO:0000313" key="5">
    <source>
        <dbReference type="EnsemblProtists" id="EKX39476"/>
    </source>
</evidence>
<sequence>MAEGGGKRRRRMEVAEEYELAARPNRSRIEDVSEATWITRKQVAILQQPRGKVLQTMGHMAGDDGAARQWQLLPEEALFMVQQGLLAMRNEKEARAMAVTEAMDRVFSGGMSPFFFHAYAKIRDAGFVAARAEGNFHGRPLLHVWKPELSKKWRKSQPSFVMGVVRCSESLSSSSCEELVRLQSRSNCPLRMAMVDDSFAVTFFDVHPNPDTSGAAGNPSCEFP</sequence>
<gene>
    <name evidence="4" type="ORF">GUITHDRAFT_114438</name>
</gene>
<dbReference type="PANTHER" id="PTHR21027">
    <property type="entry name" value="TRNA-SPLICING ENDONUCLEASE SUBUNIT SEN54"/>
    <property type="match status" value="1"/>
</dbReference>
<keyword evidence="2" id="KW-0819">tRNA processing</keyword>
<dbReference type="OrthoDB" id="408683at2759"/>
<dbReference type="InterPro" id="IPR024336">
    <property type="entry name" value="tRNA_splic_suSen54_N"/>
</dbReference>
<dbReference type="AlphaFoldDB" id="L1IT84"/>
<dbReference type="HOGENOM" id="CLU_1237065_0_0_1"/>
<dbReference type="EnsemblProtists" id="EKX39476">
    <property type="protein sequence ID" value="EKX39476"/>
    <property type="gene ID" value="GUITHDRAFT_114438"/>
</dbReference>
<evidence type="ECO:0000256" key="1">
    <source>
        <dbReference type="ARBA" id="ARBA00005736"/>
    </source>
</evidence>
<dbReference type="PaxDb" id="55529-EKX39476"/>
<dbReference type="Proteomes" id="UP000011087">
    <property type="component" value="Unassembled WGS sequence"/>
</dbReference>
<dbReference type="GO" id="GO:0000214">
    <property type="term" value="C:tRNA-intron endonuclease complex"/>
    <property type="evidence" value="ECO:0007669"/>
    <property type="project" value="TreeGrafter"/>
</dbReference>
<evidence type="ECO:0000313" key="4">
    <source>
        <dbReference type="EMBL" id="EKX39476.1"/>
    </source>
</evidence>
<organism evidence="4">
    <name type="scientific">Guillardia theta (strain CCMP2712)</name>
    <name type="common">Cryptophyte</name>
    <dbReference type="NCBI Taxonomy" id="905079"/>
    <lineage>
        <taxon>Eukaryota</taxon>
        <taxon>Cryptophyceae</taxon>
        <taxon>Pyrenomonadales</taxon>
        <taxon>Geminigeraceae</taxon>
        <taxon>Guillardia</taxon>
    </lineage>
</organism>
<protein>
    <recommendedName>
        <fullName evidence="3">tRNA-splicing endonuclease subunit Sen54 N-terminal domain-containing protein</fullName>
    </recommendedName>
</protein>
<reference evidence="5" key="3">
    <citation type="submission" date="2015-06" db="UniProtKB">
        <authorList>
            <consortium name="EnsemblProtists"/>
        </authorList>
    </citation>
    <scope>IDENTIFICATION</scope>
</reference>
<dbReference type="InterPro" id="IPR024337">
    <property type="entry name" value="tRNA_splic_suSen54"/>
</dbReference>
<dbReference type="GeneID" id="17296207"/>
<proteinExistence type="inferred from homology"/>
<dbReference type="GO" id="GO:0000379">
    <property type="term" value="P:tRNA-type intron splice site recognition and cleavage"/>
    <property type="evidence" value="ECO:0007669"/>
    <property type="project" value="TreeGrafter"/>
</dbReference>
<dbReference type="KEGG" id="gtt:GUITHDRAFT_114438"/>
<comment type="similarity">
    <text evidence="1">Belongs to the SEN54 family.</text>
</comment>
<feature type="domain" description="tRNA-splicing endonuclease subunit Sen54 N-terminal" evidence="3">
    <location>
        <begin position="27"/>
        <end position="88"/>
    </location>
</feature>
<dbReference type="Pfam" id="PF12928">
    <property type="entry name" value="tRNA_int_end_N2"/>
    <property type="match status" value="1"/>
</dbReference>
<evidence type="ECO:0000259" key="3">
    <source>
        <dbReference type="Pfam" id="PF12928"/>
    </source>
</evidence>